<feature type="compositionally biased region" description="Polar residues" evidence="1">
    <location>
        <begin position="1"/>
        <end position="16"/>
    </location>
</feature>
<dbReference type="PROSITE" id="PS50112">
    <property type="entry name" value="PAS"/>
    <property type="match status" value="2"/>
</dbReference>
<dbReference type="Proteomes" id="UP000216758">
    <property type="component" value="Unassembled WGS sequence"/>
</dbReference>
<dbReference type="InterPro" id="IPR036890">
    <property type="entry name" value="HATPase_C_sf"/>
</dbReference>
<dbReference type="InterPro" id="IPR052155">
    <property type="entry name" value="Biofilm_reg_signaling"/>
</dbReference>
<dbReference type="PROSITE" id="PS50109">
    <property type="entry name" value="HIS_KIN"/>
    <property type="match status" value="1"/>
</dbReference>
<feature type="domain" description="PAS" evidence="3">
    <location>
        <begin position="676"/>
        <end position="719"/>
    </location>
</feature>
<dbReference type="SMART" id="SM00086">
    <property type="entry name" value="PAC"/>
    <property type="match status" value="5"/>
</dbReference>
<evidence type="ECO:0000259" key="2">
    <source>
        <dbReference type="PROSITE" id="PS50109"/>
    </source>
</evidence>
<proteinExistence type="predicted"/>
<evidence type="ECO:0000259" key="3">
    <source>
        <dbReference type="PROSITE" id="PS50112"/>
    </source>
</evidence>
<dbReference type="GO" id="GO:0016772">
    <property type="term" value="F:transferase activity, transferring phosphorus-containing groups"/>
    <property type="evidence" value="ECO:0007669"/>
    <property type="project" value="InterPro"/>
</dbReference>
<dbReference type="SUPFAM" id="SSF55785">
    <property type="entry name" value="PYP-like sensor domain (PAS domain)"/>
    <property type="match status" value="5"/>
</dbReference>
<comment type="caution">
    <text evidence="5">The sequence shown here is derived from an EMBL/GenBank/DDBJ whole genome shotgun (WGS) entry which is preliminary data.</text>
</comment>
<dbReference type="EMBL" id="NHPB01000002">
    <property type="protein sequence ID" value="OYR73508.1"/>
    <property type="molecule type" value="Genomic_DNA"/>
</dbReference>
<dbReference type="SUPFAM" id="SSF55874">
    <property type="entry name" value="ATPase domain of HSP90 chaperone/DNA topoisomerase II/histidine kinase"/>
    <property type="match status" value="1"/>
</dbReference>
<dbReference type="InterPro" id="IPR005467">
    <property type="entry name" value="His_kinase_dom"/>
</dbReference>
<evidence type="ECO:0000256" key="1">
    <source>
        <dbReference type="SAM" id="MobiDB-lite"/>
    </source>
</evidence>
<feature type="region of interest" description="Disordered" evidence="1">
    <location>
        <begin position="1"/>
        <end position="55"/>
    </location>
</feature>
<dbReference type="InterPro" id="IPR013656">
    <property type="entry name" value="PAS_4"/>
</dbReference>
<evidence type="ECO:0000313" key="6">
    <source>
        <dbReference type="Proteomes" id="UP000216758"/>
    </source>
</evidence>
<organism evidence="5 6">
    <name type="scientific">Halorubrum ezzemoulense</name>
    <name type="common">Halorubrum chaoviator</name>
    <dbReference type="NCBI Taxonomy" id="337243"/>
    <lineage>
        <taxon>Archaea</taxon>
        <taxon>Methanobacteriati</taxon>
        <taxon>Methanobacteriota</taxon>
        <taxon>Stenosarchaea group</taxon>
        <taxon>Halobacteria</taxon>
        <taxon>Halobacteriales</taxon>
        <taxon>Haloferacaceae</taxon>
        <taxon>Halorubrum</taxon>
    </lineage>
</organism>
<dbReference type="InterPro" id="IPR000014">
    <property type="entry name" value="PAS"/>
</dbReference>
<dbReference type="InterPro" id="IPR001610">
    <property type="entry name" value="PAC"/>
</dbReference>
<dbReference type="CDD" id="cd00075">
    <property type="entry name" value="HATPase"/>
    <property type="match status" value="1"/>
</dbReference>
<dbReference type="Gene3D" id="3.30.565.10">
    <property type="entry name" value="Histidine kinase-like ATPase, C-terminal domain"/>
    <property type="match status" value="1"/>
</dbReference>
<dbReference type="PANTHER" id="PTHR44757">
    <property type="entry name" value="DIGUANYLATE CYCLASE DGCP"/>
    <property type="match status" value="1"/>
</dbReference>
<accession>A0A256JXA8</accession>
<gene>
    <name evidence="5" type="ORF">DJ78_00185</name>
</gene>
<evidence type="ECO:0000313" key="5">
    <source>
        <dbReference type="EMBL" id="OYR73508.1"/>
    </source>
</evidence>
<dbReference type="InterPro" id="IPR000700">
    <property type="entry name" value="PAS-assoc_C"/>
</dbReference>
<feature type="region of interest" description="Disordered" evidence="1">
    <location>
        <begin position="156"/>
        <end position="182"/>
    </location>
</feature>
<dbReference type="AlphaFoldDB" id="A0A256JXA8"/>
<dbReference type="PROSITE" id="PS50113">
    <property type="entry name" value="PAC"/>
    <property type="match status" value="1"/>
</dbReference>
<feature type="domain" description="Histidine kinase" evidence="2">
    <location>
        <begin position="897"/>
        <end position="1102"/>
    </location>
</feature>
<evidence type="ECO:0008006" key="7">
    <source>
        <dbReference type="Google" id="ProtNLM"/>
    </source>
</evidence>
<sequence>MTDGSRSSTQTRSAHGQRTIDCRPTHAHSNRPKRLSKRRQRRSPRPKNTSGPPLATLRILNSAIRSGQWWSNSGPFRHRLTTSPRSRLRLNRWQHRQMTSCDEVTDDALFNLGVDLNREETVGGAIDRTLTAIRTTLGDTAIAVWRNRNEHASNLENAYSPAQPSPPLFSSERNTGRSVQTPSPDAALIKRCFTADAPVRTDGVAGPIAPDDHCWLPRQELFVPIDSERVLSVGWNHHDLTTVLDEAGVCELLGRVAGLLAAALDRISSQTRDPTSEIDSEIRIGAFQQAIEDAADGVAILDDEAYVYIDQTHVDMYGFDSKQELLGRSWRELYAADEAARIEREAFDALERDGHWQGRVTGSRPDGTTFPAELSLTMVAPSRMVCTVRDVTDREARERELSLKERALDEAGISIQITDLTQPGNPLVYVNEEFVQLTGYERSEALGRNPRFLQGPGSDSETTKRIRTAIETERPITTKLRNYTAEGEPYWAKLSVTPVRDGNGIVTNYIGVQHDITEQRRRIRELRNQTERLELVLSGTETGIGEWDFSTNTVTLDATLREAVGASPTTIDEWQAIVYPEDRERAADALRRPIETGDPATETIRIGADDSEVTWIDLHTVASDAGNSSASVLAMGRDATKRSERVKWASKLFDQGPLLFVQTRAVGGEAVIEACDQSFSDALGYEREAVVGQPLSEFYDDSSTDSLQSDGYERALSGDLTVAERMLVTTDGDTVPCLLRAIPRTIDDEVVGTDVLFIDISEREKYTRRLEAVFNSPHQFTALVRPNKIVTDVNDTLVARIGVDRSTIVGEPIDKFPWLDLDPNHGLTVCEAVNRAGGGELVQTEGELQGPDGLARIEVWFKPIRNAAGEITLIAVEGKDITVKTRQRQHLQVFQRVVRHNVRNDLNKLVGWTTILAEEPDADCRQDHLRRLTRIFDGWERLTNKMQVIDRAIREIPHDESTVNIAEVTETAATAVQDDYSDATIAVSVDATDETVSRWLTHPLTEVIKNAVAAGDREDPYVNVSVRQVDNGWLQIVVTDDGPGMPDIEREVLVTGEETPLQHGSGLGIWLIRMLVSVLGGEIDVDVTDTGTEVVLRVPTSSANRNLGLVAPEQIS</sequence>
<evidence type="ECO:0000259" key="4">
    <source>
        <dbReference type="PROSITE" id="PS50113"/>
    </source>
</evidence>
<dbReference type="InterPro" id="IPR004358">
    <property type="entry name" value="Sig_transdc_His_kin-like_C"/>
</dbReference>
<dbReference type="Pfam" id="PF08448">
    <property type="entry name" value="PAS_4"/>
    <property type="match status" value="1"/>
</dbReference>
<dbReference type="Gene3D" id="3.30.450.20">
    <property type="entry name" value="PAS domain"/>
    <property type="match status" value="5"/>
</dbReference>
<feature type="compositionally biased region" description="Basic residues" evidence="1">
    <location>
        <begin position="25"/>
        <end position="45"/>
    </location>
</feature>
<name>A0A256JXA8_HALEZ</name>
<feature type="domain" description="PAC" evidence="4">
    <location>
        <begin position="474"/>
        <end position="528"/>
    </location>
</feature>
<dbReference type="PANTHER" id="PTHR44757:SF2">
    <property type="entry name" value="BIOFILM ARCHITECTURE MAINTENANCE PROTEIN MBAA"/>
    <property type="match status" value="1"/>
</dbReference>
<dbReference type="Pfam" id="PF02518">
    <property type="entry name" value="HATPase_c"/>
    <property type="match status" value="1"/>
</dbReference>
<dbReference type="SMART" id="SM00387">
    <property type="entry name" value="HATPase_c"/>
    <property type="match status" value="1"/>
</dbReference>
<dbReference type="InterPro" id="IPR035965">
    <property type="entry name" value="PAS-like_dom_sf"/>
</dbReference>
<dbReference type="PRINTS" id="PR00344">
    <property type="entry name" value="BCTRLSENSOR"/>
</dbReference>
<feature type="compositionally biased region" description="Polar residues" evidence="1">
    <location>
        <begin position="171"/>
        <end position="182"/>
    </location>
</feature>
<dbReference type="CDD" id="cd00130">
    <property type="entry name" value="PAS"/>
    <property type="match status" value="3"/>
</dbReference>
<dbReference type="Pfam" id="PF13426">
    <property type="entry name" value="PAS_9"/>
    <property type="match status" value="3"/>
</dbReference>
<feature type="domain" description="PAS" evidence="3">
    <location>
        <begin position="427"/>
        <end position="473"/>
    </location>
</feature>
<protein>
    <recommendedName>
        <fullName evidence="7">PAS domain S-box protein</fullName>
    </recommendedName>
</protein>
<dbReference type="InterPro" id="IPR003594">
    <property type="entry name" value="HATPase_dom"/>
</dbReference>
<dbReference type="SMART" id="SM00091">
    <property type="entry name" value="PAS"/>
    <property type="match status" value="5"/>
</dbReference>
<dbReference type="NCBIfam" id="TIGR00229">
    <property type="entry name" value="sensory_box"/>
    <property type="match status" value="3"/>
</dbReference>
<reference evidence="5 6" key="1">
    <citation type="journal article" date="2014" name="Front. Microbiol.">
        <title>Population and genomic analysis of the genus Halorubrum.</title>
        <authorList>
            <person name="Fullmer M.S."/>
            <person name="Soucy S.M."/>
            <person name="Swithers K.S."/>
            <person name="Makkay A.M."/>
            <person name="Wheeler R."/>
            <person name="Ventosa A."/>
            <person name="Gogarten J.P."/>
            <person name="Papke R.T."/>
        </authorList>
    </citation>
    <scope>NUCLEOTIDE SEQUENCE [LARGE SCALE GENOMIC DNA]</scope>
    <source>
        <strain evidence="5 6">G37</strain>
    </source>
</reference>